<keyword evidence="3" id="KW-0378">Hydrolase</keyword>
<dbReference type="Gene3D" id="3.10.620.30">
    <property type="match status" value="1"/>
</dbReference>
<keyword evidence="4" id="KW-1185">Reference proteome</keyword>
<dbReference type="SUPFAM" id="SSF51338">
    <property type="entry name" value="Composite domain of metallo-dependent hydrolases"/>
    <property type="match status" value="1"/>
</dbReference>
<dbReference type="Pfam" id="PF07969">
    <property type="entry name" value="Amidohydro_3"/>
    <property type="match status" value="1"/>
</dbReference>
<dbReference type="Gene3D" id="3.20.20.140">
    <property type="entry name" value="Metal-dependent hydrolases"/>
    <property type="match status" value="1"/>
</dbReference>
<dbReference type="OrthoDB" id="9767366at2"/>
<dbReference type="PANTHER" id="PTHR22642:SF2">
    <property type="entry name" value="PROTEIN LONG AFTER FAR-RED 3"/>
    <property type="match status" value="1"/>
</dbReference>
<dbReference type="InterPro" id="IPR002931">
    <property type="entry name" value="Transglutaminase-like"/>
</dbReference>
<dbReference type="CDD" id="cd01300">
    <property type="entry name" value="YtcJ_like"/>
    <property type="match status" value="1"/>
</dbReference>
<gene>
    <name evidence="3" type="primary">nfdA</name>
    <name evidence="3" type="ORF">Pr1d_09170</name>
</gene>
<dbReference type="EC" id="3.5.1.91" evidence="3"/>
<evidence type="ECO:0000256" key="1">
    <source>
        <dbReference type="SAM" id="SignalP"/>
    </source>
</evidence>
<dbReference type="SUPFAM" id="SSF51556">
    <property type="entry name" value="Metallo-dependent hydrolases"/>
    <property type="match status" value="1"/>
</dbReference>
<dbReference type="PANTHER" id="PTHR22642">
    <property type="entry name" value="IMIDAZOLONEPROPIONASE"/>
    <property type="match status" value="1"/>
</dbReference>
<feature type="domain" description="Transglutaminase-like" evidence="2">
    <location>
        <begin position="849"/>
        <end position="910"/>
    </location>
</feature>
<dbReference type="Gene3D" id="3.10.310.70">
    <property type="match status" value="1"/>
</dbReference>
<proteinExistence type="predicted"/>
<feature type="signal peptide" evidence="1">
    <location>
        <begin position="1"/>
        <end position="26"/>
    </location>
</feature>
<evidence type="ECO:0000259" key="2">
    <source>
        <dbReference type="SMART" id="SM00460"/>
    </source>
</evidence>
<sequence precursor="true">MVYLRRFLYRITLCLMSIQLAIPAWSAEEPHTTIWQGKVWTANSEQPWAEAIAVKENKIVAVGSLEEVQEKVGQDAQVLDVSPGLITPGWIDSHIHLVGAGRNLTSVQLRNAKTRDEFVERIAAFAEKVPRGTWITGGDWDHTLWGDSSASRPLPDRAWIDAVTPNHPVWISRLDGHMALANSAALREVGIDDTFEDVSGGEAVRDSQGRLTGVFKDNAMDVMTREIPAPTAKEQLEAIQAAVAHLVERGVTAVHHMGTWADVEAFQNALQQGQLKVRVYACTPLNEWQKLAERIEQSGRGNDRLRIGGLKGFVDGSLGSHTAAFLEPFSDDPNSRGLLVNPKSDLLKWTRDADKAGLQVMVHAIGDRANRMQLDIYEQVAKENGPRDRRFRIEHAQHIDSNDVPRFAQLEVIASMQPYHIIDDGRWAAGVIGVKRGKNSYPCRSLLDSGARLAFGSDWHVAPPTPIEGIYAAVTRSTLDGKQRGGWTPAERITVEEALRAYTLDAAYAGFQEKELGSLEPGKLADFVVVDRDLTQVPPTALRAGQVLATVVDGETTYESPKFKPTAMNTQQAEIQRRVAIDFNLNEDQILKEIRESIPDVSSADLDRWREAETLDYREIDGEMRYFARAVSNLFRLSKEARDRRTTEPEASKKFPIVDHVADLVEESEQADGPEIHPVKHRIRYELTVPADHPRLRKGAKVACWLPFPQEYRQQGEVKLLGCGPGEGQISPNGKAHRTVYLEHVVDDAEAQLTFWEEFEFVTSAYVPTLDAKDVEPYDTTGSLYREYTSQRPPHIVITPEVAALAKEIVGDETNPLEQTRRIFRWVSANIPWCAEIEYSIIPNLSAKGLAARRGDCGVQGMTFITLCRAAGIPARWQSGWQTKPNDSNIHDWSEFYLEPWGWLPADASYGVKQHEDPRVQDFFCGHMDPYRMIVNLNYAGPLVPPKQSFRSEPNDFQRGEIEIDGRNLYFDEWEATKTILYP</sequence>
<dbReference type="EMBL" id="CP042913">
    <property type="protein sequence ID" value="QEG33653.1"/>
    <property type="molecule type" value="Genomic_DNA"/>
</dbReference>
<dbReference type="KEGG" id="bgok:Pr1d_09170"/>
<dbReference type="Proteomes" id="UP000323917">
    <property type="component" value="Chromosome"/>
</dbReference>
<dbReference type="InterPro" id="IPR033932">
    <property type="entry name" value="YtcJ-like"/>
</dbReference>
<evidence type="ECO:0000313" key="4">
    <source>
        <dbReference type="Proteomes" id="UP000323917"/>
    </source>
</evidence>
<dbReference type="GO" id="GO:0016810">
    <property type="term" value="F:hydrolase activity, acting on carbon-nitrogen (but not peptide) bonds"/>
    <property type="evidence" value="ECO:0007669"/>
    <property type="project" value="InterPro"/>
</dbReference>
<accession>A0A5B9QHQ3</accession>
<dbReference type="Pfam" id="PF01841">
    <property type="entry name" value="Transglut_core"/>
    <property type="match status" value="1"/>
</dbReference>
<dbReference type="SUPFAM" id="SSF54001">
    <property type="entry name" value="Cysteine proteinases"/>
    <property type="match status" value="1"/>
</dbReference>
<dbReference type="SMART" id="SM00460">
    <property type="entry name" value="TGc"/>
    <property type="match status" value="1"/>
</dbReference>
<dbReference type="Gene3D" id="2.30.40.10">
    <property type="entry name" value="Urease, subunit C, domain 1"/>
    <property type="match status" value="1"/>
</dbReference>
<dbReference type="InterPro" id="IPR011059">
    <property type="entry name" value="Metal-dep_hydrolase_composite"/>
</dbReference>
<protein>
    <submittedName>
        <fullName evidence="3">N-substituted formamide deformylase</fullName>
        <ecNumber evidence="3">3.5.1.91</ecNumber>
    </submittedName>
</protein>
<reference evidence="3 4" key="1">
    <citation type="submission" date="2019-08" db="EMBL/GenBank/DDBJ databases">
        <title>Deep-cultivation of Planctomycetes and their phenomic and genomic characterization uncovers novel biology.</title>
        <authorList>
            <person name="Wiegand S."/>
            <person name="Jogler M."/>
            <person name="Boedeker C."/>
            <person name="Pinto D."/>
            <person name="Vollmers J."/>
            <person name="Rivas-Marin E."/>
            <person name="Kohn T."/>
            <person name="Peeters S.H."/>
            <person name="Heuer A."/>
            <person name="Rast P."/>
            <person name="Oberbeckmann S."/>
            <person name="Bunk B."/>
            <person name="Jeske O."/>
            <person name="Meyerdierks A."/>
            <person name="Storesund J.E."/>
            <person name="Kallscheuer N."/>
            <person name="Luecker S."/>
            <person name="Lage O.M."/>
            <person name="Pohl T."/>
            <person name="Merkel B.J."/>
            <person name="Hornburger P."/>
            <person name="Mueller R.-W."/>
            <person name="Bruemmer F."/>
            <person name="Labrenz M."/>
            <person name="Spormann A.M."/>
            <person name="Op den Camp H."/>
            <person name="Overmann J."/>
            <person name="Amann R."/>
            <person name="Jetten M.S.M."/>
            <person name="Mascher T."/>
            <person name="Medema M.H."/>
            <person name="Devos D.P."/>
            <person name="Kaster A.-K."/>
            <person name="Ovreas L."/>
            <person name="Rohde M."/>
            <person name="Galperin M.Y."/>
            <person name="Jogler C."/>
        </authorList>
    </citation>
    <scope>NUCLEOTIDE SEQUENCE [LARGE SCALE GENOMIC DNA]</scope>
    <source>
        <strain evidence="3 4">Pr1d</strain>
    </source>
</reference>
<dbReference type="InterPro" id="IPR013108">
    <property type="entry name" value="Amidohydro_3"/>
</dbReference>
<evidence type="ECO:0000313" key="3">
    <source>
        <dbReference type="EMBL" id="QEG33653.1"/>
    </source>
</evidence>
<organism evidence="3 4">
    <name type="scientific">Bythopirellula goksoeyrii</name>
    <dbReference type="NCBI Taxonomy" id="1400387"/>
    <lineage>
        <taxon>Bacteria</taxon>
        <taxon>Pseudomonadati</taxon>
        <taxon>Planctomycetota</taxon>
        <taxon>Planctomycetia</taxon>
        <taxon>Pirellulales</taxon>
        <taxon>Lacipirellulaceae</taxon>
        <taxon>Bythopirellula</taxon>
    </lineage>
</organism>
<dbReference type="InterPro" id="IPR038765">
    <property type="entry name" value="Papain-like_cys_pep_sf"/>
</dbReference>
<dbReference type="AlphaFoldDB" id="A0A5B9QHQ3"/>
<keyword evidence="1" id="KW-0732">Signal</keyword>
<name>A0A5B9QHQ3_9BACT</name>
<dbReference type="InterPro" id="IPR032466">
    <property type="entry name" value="Metal_Hydrolase"/>
</dbReference>
<feature type="chain" id="PRO_5022784054" evidence="1">
    <location>
        <begin position="27"/>
        <end position="983"/>
    </location>
</feature>